<dbReference type="RefSeq" id="WP_000124775.1">
    <property type="nucleotide sequence ID" value="NZ_CP027476.1"/>
</dbReference>
<proteinExistence type="predicted"/>
<sequence length="109" mass="12752">MARTYNVIKYVIKKNKDDLKIHGLRLYEFNIKDEKAINISQPIFVNRATLIEKIQNGEAFTHAFRVNHNTYYAGQLISLSLNKNGYINNNFEASRDIIRNIEVSILDYE</sequence>
<evidence type="ECO:0000313" key="1">
    <source>
        <dbReference type="EMBL" id="ABD20660.1"/>
    </source>
</evidence>
<organism evidence="1 2">
    <name type="scientific">Staphylococcus aureus (strain USA300)</name>
    <dbReference type="NCBI Taxonomy" id="367830"/>
    <lineage>
        <taxon>Bacteria</taxon>
        <taxon>Bacillati</taxon>
        <taxon>Bacillota</taxon>
        <taxon>Bacilli</taxon>
        <taxon>Bacillales</taxon>
        <taxon>Staphylococcaceae</taxon>
        <taxon>Staphylococcus</taxon>
    </lineage>
</organism>
<reference evidence="1 2" key="1">
    <citation type="journal article" date="2006" name="Lancet">
        <title>Complete genome sequence of USA300, an epidemic clone of community-acquired meticillin-resistant Staphylococcus aureus.</title>
        <authorList>
            <person name="Diep B.A."/>
            <person name="Gill S.R."/>
            <person name="Chang R.F."/>
            <person name="Phan T.H."/>
            <person name="Chen J.H."/>
            <person name="Davidson M.G."/>
            <person name="Lin F."/>
            <person name="Lin J."/>
            <person name="Carleton H.A."/>
            <person name="Mongodin E.F."/>
            <person name="Sensabaugh G.F."/>
            <person name="Perdreau-Remington F."/>
        </authorList>
    </citation>
    <scope>NUCLEOTIDE SEQUENCE [LARGE SCALE GENOMIC DNA]</scope>
    <source>
        <strain evidence="2">USA300</strain>
    </source>
</reference>
<evidence type="ECO:0000313" key="2">
    <source>
        <dbReference type="Proteomes" id="UP000001939"/>
    </source>
</evidence>
<dbReference type="AlphaFoldDB" id="A0A0H2XG32"/>
<dbReference type="KEGG" id="saa:SAUSA300_0049"/>
<dbReference type="EMBL" id="CP000255">
    <property type="protein sequence ID" value="ABD20660.1"/>
    <property type="molecule type" value="Genomic_DNA"/>
</dbReference>
<name>A0A0H2XG32_STAA3</name>
<gene>
    <name evidence="1" type="ordered locus">SAUSA300_0049</name>
</gene>
<dbReference type="HOGENOM" id="CLU_2182317_0_0_9"/>
<dbReference type="Proteomes" id="UP000001939">
    <property type="component" value="Chromosome"/>
</dbReference>
<accession>A0A0H2XG32</accession>
<protein>
    <submittedName>
        <fullName evidence="1">Uncharacterized protein</fullName>
    </submittedName>
</protein>